<feature type="region of interest" description="Disordered" evidence="2">
    <location>
        <begin position="356"/>
        <end position="386"/>
    </location>
</feature>
<feature type="compositionally biased region" description="Pro residues" evidence="2">
    <location>
        <begin position="366"/>
        <end position="376"/>
    </location>
</feature>
<dbReference type="InterPro" id="IPR021819">
    <property type="entry name" value="Far11/STRP_C"/>
</dbReference>
<gene>
    <name evidence="5" type="ORF">ODALV1_LOCUS5254</name>
</gene>
<organism evidence="5 6">
    <name type="scientific">Orchesella dallaii</name>
    <dbReference type="NCBI Taxonomy" id="48710"/>
    <lineage>
        <taxon>Eukaryota</taxon>
        <taxon>Metazoa</taxon>
        <taxon>Ecdysozoa</taxon>
        <taxon>Arthropoda</taxon>
        <taxon>Hexapoda</taxon>
        <taxon>Collembola</taxon>
        <taxon>Entomobryomorpha</taxon>
        <taxon>Entomobryoidea</taxon>
        <taxon>Orchesellidae</taxon>
        <taxon>Orchesellinae</taxon>
        <taxon>Orchesella</taxon>
    </lineage>
</organism>
<comment type="similarity">
    <text evidence="1">Belongs to the STRIP family.</text>
</comment>
<dbReference type="Pfam" id="PF11882">
    <property type="entry name" value="DUF3402"/>
    <property type="match status" value="2"/>
</dbReference>
<evidence type="ECO:0000259" key="3">
    <source>
        <dbReference type="SMART" id="SM01292"/>
    </source>
</evidence>
<dbReference type="InterPro" id="IPR040185">
    <property type="entry name" value="Far11/STRP"/>
</dbReference>
<dbReference type="SMART" id="SM01293">
    <property type="entry name" value="DUF3402"/>
    <property type="match status" value="1"/>
</dbReference>
<feature type="domain" description="Far11/STRP C-terminal" evidence="4">
    <location>
        <begin position="422"/>
        <end position="782"/>
    </location>
</feature>
<dbReference type="InterPro" id="IPR012486">
    <property type="entry name" value="Far11/STRP_N"/>
</dbReference>
<dbReference type="PANTHER" id="PTHR13239:SF4">
    <property type="entry name" value="AT25231P"/>
    <property type="match status" value="1"/>
</dbReference>
<evidence type="ECO:0000313" key="5">
    <source>
        <dbReference type="EMBL" id="CAL8082590.1"/>
    </source>
</evidence>
<keyword evidence="6" id="KW-1185">Reference proteome</keyword>
<evidence type="ECO:0000256" key="1">
    <source>
        <dbReference type="ARBA" id="ARBA00007062"/>
    </source>
</evidence>
<accession>A0ABP1PYR3</accession>
<evidence type="ECO:0000313" key="6">
    <source>
        <dbReference type="Proteomes" id="UP001642540"/>
    </source>
</evidence>
<proteinExistence type="inferred from homology"/>
<evidence type="ECO:0000259" key="4">
    <source>
        <dbReference type="SMART" id="SM01293"/>
    </source>
</evidence>
<dbReference type="SMART" id="SM01292">
    <property type="entry name" value="N1221"/>
    <property type="match status" value="1"/>
</dbReference>
<sequence length="807" mass="92500">MDGDSINSPDRNGISKIRDLIRRQRQESDGGCDESSELDFVYDDADNYTNEISELYSYTEVPEFRKNLAAYDTVMERWGIPLQWQRLSPEVRKSVILRLLNHFELSSKALRAEAARAILYVAQGCWSEVQSEQEQQQWTRYNVTLLLKNGIFQAVVDLLCLEIESGPMAVRKPAVSLADSAELRVIFSILYTIVETIRTKSDDDTEEFEEQRKSFKAEIAQPVRDELLAVKLLNMVIKFCGGSAPHFPIKKVLLLLWKVVLFSLGGTCELRELKTQYRELAGLAPMKEDTLEVSRNMRAASPPASATDLLDAQNERRNIRPLRRSLMKQTSLDESAALDLEMGDQMEEEMKEIEERRAMEESGELPQPPSPRPLTPVPAKNKGLPWTPKVRQKDLDAFLENSRMKFVGFPIQGDRDTLAGLPAPIHEGVKVLKQHIYVSLSEWQMTREEELWRCPLSMQESDTESTAHGVEALYAAMLPNLPQYIIALLKILLAAAPTSKSKSESINIMADVLPEEMPMTVVQSMKLGIDVARHKEIIVKSISAIILLLLKHTKINHVYQFEFISQHLVFANCIPLVLKFFNQNITAYITAKNTIALADFPSCVLGEPPELTPESLELGEPQVYCWRNLFACINLLRILNKLTKWKHSRIMMLVVFKSAPILKRSLRVKQSLLQLYILKLLKMQTKYLGRQWRKANMKTMSAIYQKVRHRLTDDWAYGNDLDARPWDFQAEECALRAAVDRFNSRRYGEPSKILPDFEPVDHCITSVLGRPVHLTNTFREYYEVWLEQEVFKNPVNWDEVLSCPGYF</sequence>
<dbReference type="EMBL" id="CAXLJM020000015">
    <property type="protein sequence ID" value="CAL8082590.1"/>
    <property type="molecule type" value="Genomic_DNA"/>
</dbReference>
<comment type="caution">
    <text evidence="5">The sequence shown here is derived from an EMBL/GenBank/DDBJ whole genome shotgun (WGS) entry which is preliminary data.</text>
</comment>
<reference evidence="5 6" key="1">
    <citation type="submission" date="2024-08" db="EMBL/GenBank/DDBJ databases">
        <authorList>
            <person name="Cucini C."/>
            <person name="Frati F."/>
        </authorList>
    </citation>
    <scope>NUCLEOTIDE SEQUENCE [LARGE SCALE GENOMIC DNA]</scope>
</reference>
<name>A0ABP1PYR3_9HEXA</name>
<protein>
    <recommendedName>
        <fullName evidence="7">Striatin-interacting protein 1</fullName>
    </recommendedName>
</protein>
<dbReference type="Pfam" id="PF07923">
    <property type="entry name" value="N1221"/>
    <property type="match status" value="1"/>
</dbReference>
<evidence type="ECO:0000256" key="2">
    <source>
        <dbReference type="SAM" id="MobiDB-lite"/>
    </source>
</evidence>
<dbReference type="Proteomes" id="UP001642540">
    <property type="component" value="Unassembled WGS sequence"/>
</dbReference>
<feature type="domain" description="Far11/STRP N-terminal" evidence="3">
    <location>
        <begin position="35"/>
        <end position="331"/>
    </location>
</feature>
<evidence type="ECO:0008006" key="7">
    <source>
        <dbReference type="Google" id="ProtNLM"/>
    </source>
</evidence>
<dbReference type="PANTHER" id="PTHR13239">
    <property type="entry name" value="PROTEIN REQUIRED FOR HYPHAL ANASTOMOSIS HAM-2"/>
    <property type="match status" value="1"/>
</dbReference>